<dbReference type="STRING" id="1150469.RSPPHO_02636"/>
<feature type="active site" description="Tele-phosphohistidine intermediate" evidence="2">
    <location>
        <position position="56"/>
    </location>
</feature>
<evidence type="ECO:0000313" key="4">
    <source>
        <dbReference type="EMBL" id="CCG09262.1"/>
    </source>
</evidence>
<dbReference type="PANTHER" id="PTHR46517:SF1">
    <property type="entry name" value="FRUCTOSE-2,6-BISPHOSPHATASE TIGAR"/>
    <property type="match status" value="1"/>
</dbReference>
<organism evidence="4 5">
    <name type="scientific">Pararhodospirillum photometricum DSM 122</name>
    <dbReference type="NCBI Taxonomy" id="1150469"/>
    <lineage>
        <taxon>Bacteria</taxon>
        <taxon>Pseudomonadati</taxon>
        <taxon>Pseudomonadota</taxon>
        <taxon>Alphaproteobacteria</taxon>
        <taxon>Rhodospirillales</taxon>
        <taxon>Rhodospirillaceae</taxon>
        <taxon>Pararhodospirillum</taxon>
    </lineage>
</organism>
<dbReference type="Gene3D" id="3.40.50.1240">
    <property type="entry name" value="Phosphoglycerate mutase-like"/>
    <property type="match status" value="1"/>
</dbReference>
<dbReference type="InterPro" id="IPR013078">
    <property type="entry name" value="His_Pase_superF_clade-1"/>
</dbReference>
<protein>
    <submittedName>
        <fullName evidence="4">Fructose-2,6-bisphosphatase</fullName>
    </submittedName>
</protein>
<dbReference type="InterPro" id="IPR029033">
    <property type="entry name" value="His_PPase_superfam"/>
</dbReference>
<dbReference type="GO" id="GO:0043456">
    <property type="term" value="P:regulation of pentose-phosphate shunt"/>
    <property type="evidence" value="ECO:0007669"/>
    <property type="project" value="TreeGrafter"/>
</dbReference>
<feature type="binding site" evidence="3">
    <location>
        <position position="106"/>
    </location>
    <ligand>
        <name>substrate</name>
    </ligand>
</feature>
<accession>H6SND1</accession>
<dbReference type="HOGENOM" id="CLU_033323_9_4_5"/>
<dbReference type="eggNOG" id="COG0406">
    <property type="taxonomic scope" value="Bacteria"/>
</dbReference>
<dbReference type="AlphaFoldDB" id="H6SND1"/>
<gene>
    <name evidence="4" type="ORF">RSPPHO_02636</name>
</gene>
<dbReference type="InterPro" id="IPR051695">
    <property type="entry name" value="Phosphoglycerate_Mutase"/>
</dbReference>
<reference evidence="4 5" key="1">
    <citation type="submission" date="2012-02" db="EMBL/GenBank/DDBJ databases">
        <title>Shotgun genome sequence of Phaeospirillum photometricum DSM 122.</title>
        <authorList>
            <person name="Duquesne K."/>
            <person name="Sturgis J."/>
        </authorList>
    </citation>
    <scope>NUCLEOTIDE SEQUENCE [LARGE SCALE GENOMIC DNA]</scope>
    <source>
        <strain evidence="5">DSM122</strain>
    </source>
</reference>
<keyword evidence="1" id="KW-0378">Hydrolase</keyword>
<evidence type="ECO:0000313" key="5">
    <source>
        <dbReference type="Proteomes" id="UP000033220"/>
    </source>
</evidence>
<dbReference type="SMART" id="SM00855">
    <property type="entry name" value="PGAM"/>
    <property type="match status" value="1"/>
</dbReference>
<dbReference type="GO" id="GO:0004331">
    <property type="term" value="F:fructose-2,6-bisphosphate 2-phosphatase activity"/>
    <property type="evidence" value="ECO:0007669"/>
    <property type="project" value="TreeGrafter"/>
</dbReference>
<dbReference type="EMBL" id="HE663493">
    <property type="protein sequence ID" value="CCG09262.1"/>
    <property type="molecule type" value="Genomic_DNA"/>
</dbReference>
<feature type="binding site" evidence="3">
    <location>
        <begin position="55"/>
        <end position="62"/>
    </location>
    <ligand>
        <name>substrate</name>
    </ligand>
</feature>
<dbReference type="CDD" id="cd07067">
    <property type="entry name" value="HP_PGM_like"/>
    <property type="match status" value="1"/>
</dbReference>
<dbReference type="KEGG" id="rpm:RSPPHO_02636"/>
<dbReference type="PATRIC" id="fig|1150469.3.peg.2997"/>
<name>H6SND1_PARPM</name>
<dbReference type="GO" id="GO:0045820">
    <property type="term" value="P:negative regulation of glycolytic process"/>
    <property type="evidence" value="ECO:0007669"/>
    <property type="project" value="TreeGrafter"/>
</dbReference>
<keyword evidence="5" id="KW-1185">Reference proteome</keyword>
<dbReference type="Pfam" id="PF00300">
    <property type="entry name" value="His_Phos_1"/>
    <property type="match status" value="1"/>
</dbReference>
<dbReference type="SUPFAM" id="SSF53254">
    <property type="entry name" value="Phosphoglycerate mutase-like"/>
    <property type="match status" value="1"/>
</dbReference>
<evidence type="ECO:0000256" key="3">
    <source>
        <dbReference type="PIRSR" id="PIRSR613078-2"/>
    </source>
</evidence>
<dbReference type="GO" id="GO:0005829">
    <property type="term" value="C:cytosol"/>
    <property type="evidence" value="ECO:0007669"/>
    <property type="project" value="TreeGrafter"/>
</dbReference>
<evidence type="ECO:0000256" key="2">
    <source>
        <dbReference type="PIRSR" id="PIRSR613078-1"/>
    </source>
</evidence>
<evidence type="ECO:0000256" key="1">
    <source>
        <dbReference type="ARBA" id="ARBA00022801"/>
    </source>
</evidence>
<proteinExistence type="predicted"/>
<feature type="active site" description="Proton donor/acceptor" evidence="2">
    <location>
        <position position="131"/>
    </location>
</feature>
<dbReference type="Proteomes" id="UP000033220">
    <property type="component" value="Chromosome DSM 122"/>
</dbReference>
<sequence length="225" mass="23868">MPDGGAAGDERLRLRQCRGVGRRRAGLARGDASVGALPRRSPGGWSMIRRVVFLRHGETAYNRLGLRCGGDVDLPLTPTGEHQARAAGEALRGLGIERIVAAPLLRTRRTAELVQEALPGLGVTFHPGLSERRLGAWNGLDVAATQAWIEAGQTPPGGESEDAFRRRVNETVEDLLYANAMVPLLVSSRGVARVLRRFSGQEAGAGLGNAAVMELAFPLPEGGAP</sequence>
<dbReference type="PANTHER" id="PTHR46517">
    <property type="entry name" value="FRUCTOSE-2,6-BISPHOSPHATASE TIGAR"/>
    <property type="match status" value="1"/>
</dbReference>